<comment type="caution">
    <text evidence="2">The sequence shown here is derived from an EMBL/GenBank/DDBJ whole genome shotgun (WGS) entry which is preliminary data.</text>
</comment>
<evidence type="ECO:0000313" key="3">
    <source>
        <dbReference type="Proteomes" id="UP000033452"/>
    </source>
</evidence>
<accession>A0A0F4QJT0</accession>
<name>A0A0F4QJT0_9GAMM</name>
<keyword evidence="3" id="KW-1185">Reference proteome</keyword>
<feature type="region of interest" description="Disordered" evidence="1">
    <location>
        <begin position="47"/>
        <end position="76"/>
    </location>
</feature>
<evidence type="ECO:0000256" key="1">
    <source>
        <dbReference type="SAM" id="MobiDB-lite"/>
    </source>
</evidence>
<dbReference type="EMBL" id="JXYA01000036">
    <property type="protein sequence ID" value="KJZ07520.1"/>
    <property type="molecule type" value="Genomic_DNA"/>
</dbReference>
<dbReference type="Proteomes" id="UP000033452">
    <property type="component" value="Unassembled WGS sequence"/>
</dbReference>
<dbReference type="PATRIC" id="fig|43658.5.peg.3183"/>
<protein>
    <submittedName>
        <fullName evidence="2">Uncharacterized protein</fullName>
    </submittedName>
</protein>
<proteinExistence type="predicted"/>
<evidence type="ECO:0000313" key="2">
    <source>
        <dbReference type="EMBL" id="KJZ07520.1"/>
    </source>
</evidence>
<dbReference type="AlphaFoldDB" id="A0A0F4QJT0"/>
<organism evidence="2 3">
    <name type="scientific">Pseudoalteromonas rubra</name>
    <dbReference type="NCBI Taxonomy" id="43658"/>
    <lineage>
        <taxon>Bacteria</taxon>
        <taxon>Pseudomonadati</taxon>
        <taxon>Pseudomonadota</taxon>
        <taxon>Gammaproteobacteria</taxon>
        <taxon>Alteromonadales</taxon>
        <taxon>Pseudoalteromonadaceae</taxon>
        <taxon>Pseudoalteromonas</taxon>
    </lineage>
</organism>
<gene>
    <name evidence="2" type="ORF">TW77_15040</name>
</gene>
<sequence>MPDIFSNKIISLNILNHAIGRERTSCPELELVFGLLTEQYGTGLQFTTETKKGKSQTSPLLGTDPLTDPKFFLKTQ</sequence>
<reference evidence="2 3" key="1">
    <citation type="journal article" date="2015" name="BMC Genomics">
        <title>Genome mining reveals unlocked bioactive potential of marine Gram-negative bacteria.</title>
        <authorList>
            <person name="Machado H."/>
            <person name="Sonnenschein E.C."/>
            <person name="Melchiorsen J."/>
            <person name="Gram L."/>
        </authorList>
    </citation>
    <scope>NUCLEOTIDE SEQUENCE [LARGE SCALE GENOMIC DNA]</scope>
    <source>
        <strain evidence="2 3">S2471</strain>
    </source>
</reference>